<proteinExistence type="inferred from homology"/>
<comment type="caution">
    <text evidence="4">The sequence shown here is derived from an EMBL/GenBank/DDBJ whole genome shotgun (WGS) entry which is preliminary data.</text>
</comment>
<evidence type="ECO:0000313" key="4">
    <source>
        <dbReference type="EMBL" id="EHP40237.1"/>
    </source>
</evidence>
<accession>H1SAZ9</accession>
<reference evidence="4 5" key="1">
    <citation type="journal article" date="2012" name="J. Bacteriol.">
        <title>De Novo Genome Project of Cupriavidus basilensis OR16.</title>
        <authorList>
            <person name="Cserhati M."/>
            <person name="Kriszt B."/>
            <person name="Szoboszlay S."/>
            <person name="Toth A."/>
            <person name="Szabo I."/>
            <person name="Tancsics A."/>
            <person name="Nagy I."/>
            <person name="Horvath B."/>
            <person name="Nagy I."/>
            <person name="Kukolya J."/>
        </authorList>
    </citation>
    <scope>NUCLEOTIDE SEQUENCE [LARGE SCALE GENOMIC DNA]</scope>
    <source>
        <strain evidence="4 5">OR16</strain>
    </source>
</reference>
<dbReference type="SUPFAM" id="SSF52833">
    <property type="entry name" value="Thioredoxin-like"/>
    <property type="match status" value="1"/>
</dbReference>
<dbReference type="PATRIC" id="fig|1127483.3.peg.5314"/>
<dbReference type="AlphaFoldDB" id="H1SAZ9"/>
<evidence type="ECO:0008006" key="6">
    <source>
        <dbReference type="Google" id="ProtNLM"/>
    </source>
</evidence>
<name>H1SAZ9_9BURK</name>
<comment type="similarity">
    <text evidence="1">Belongs to the SCO1/2 family.</text>
</comment>
<keyword evidence="2" id="KW-0479">Metal-binding</keyword>
<organism evidence="4 5">
    <name type="scientific">Cupriavidus basilensis OR16</name>
    <dbReference type="NCBI Taxonomy" id="1127483"/>
    <lineage>
        <taxon>Bacteria</taxon>
        <taxon>Pseudomonadati</taxon>
        <taxon>Pseudomonadota</taxon>
        <taxon>Betaproteobacteria</taxon>
        <taxon>Burkholderiales</taxon>
        <taxon>Burkholderiaceae</taxon>
        <taxon>Cupriavidus</taxon>
    </lineage>
</organism>
<dbReference type="EMBL" id="AHJE01000069">
    <property type="protein sequence ID" value="EHP40237.1"/>
    <property type="molecule type" value="Genomic_DNA"/>
</dbReference>
<keyword evidence="3" id="KW-1015">Disulfide bond</keyword>
<dbReference type="CDD" id="cd02968">
    <property type="entry name" value="SCO"/>
    <property type="match status" value="1"/>
</dbReference>
<evidence type="ECO:0000256" key="1">
    <source>
        <dbReference type="ARBA" id="ARBA00010996"/>
    </source>
</evidence>
<dbReference type="Proteomes" id="UP000005808">
    <property type="component" value="Unassembled WGS sequence"/>
</dbReference>
<protein>
    <recommendedName>
        <fullName evidence="6">SCO family protein</fullName>
    </recommendedName>
</protein>
<keyword evidence="2" id="KW-0186">Copper</keyword>
<dbReference type="InterPro" id="IPR036249">
    <property type="entry name" value="Thioredoxin-like_sf"/>
</dbReference>
<gene>
    <name evidence="4" type="ORF">OR16_26603</name>
</gene>
<evidence type="ECO:0000313" key="5">
    <source>
        <dbReference type="Proteomes" id="UP000005808"/>
    </source>
</evidence>
<dbReference type="Pfam" id="PF02630">
    <property type="entry name" value="SCO1-SenC"/>
    <property type="match status" value="1"/>
</dbReference>
<evidence type="ECO:0000256" key="2">
    <source>
        <dbReference type="PIRSR" id="PIRSR603782-1"/>
    </source>
</evidence>
<sequence>MARRVASMPWRARPAWPALALLLVLVLAVAGLRYLTLGFTAWTLDERREARIAQGALVLPAIEMRNQAGKPARLFGARREQGAQLYLVDFIYTRCLSVCRALGSEFEQLQGRIRADGMDGRIGLVSLSFDPARDDTASLAAYAREHHARLPDWQVAAPVAEPAMQALLRDADVIAISDGLGGFAHNGGVHVTDANGRVLAVYALADYRQAYDFARRHLP</sequence>
<feature type="disulfide bond" description="Redox-active" evidence="3">
    <location>
        <begin position="95"/>
        <end position="99"/>
    </location>
</feature>
<feature type="binding site" evidence="2">
    <location>
        <position position="95"/>
    </location>
    <ligand>
        <name>Cu cation</name>
        <dbReference type="ChEBI" id="CHEBI:23378"/>
    </ligand>
</feature>
<evidence type="ECO:0000256" key="3">
    <source>
        <dbReference type="PIRSR" id="PIRSR603782-2"/>
    </source>
</evidence>
<dbReference type="GO" id="GO:0046872">
    <property type="term" value="F:metal ion binding"/>
    <property type="evidence" value="ECO:0007669"/>
    <property type="project" value="UniProtKB-KW"/>
</dbReference>
<dbReference type="InterPro" id="IPR003782">
    <property type="entry name" value="SCO1/SenC"/>
</dbReference>
<dbReference type="Gene3D" id="3.40.30.10">
    <property type="entry name" value="Glutaredoxin"/>
    <property type="match status" value="1"/>
</dbReference>
<feature type="binding site" evidence="2">
    <location>
        <position position="99"/>
    </location>
    <ligand>
        <name>Cu cation</name>
        <dbReference type="ChEBI" id="CHEBI:23378"/>
    </ligand>
</feature>